<keyword evidence="6 8" id="KW-1133">Transmembrane helix</keyword>
<evidence type="ECO:0000256" key="1">
    <source>
        <dbReference type="ARBA" id="ARBA00004651"/>
    </source>
</evidence>
<feature type="transmembrane region" description="Helical" evidence="8">
    <location>
        <begin position="158"/>
        <end position="179"/>
    </location>
</feature>
<keyword evidence="5 8" id="KW-0812">Transmembrane</keyword>
<proteinExistence type="inferred from homology"/>
<dbReference type="FunFam" id="1.10.3470.10:FF:000001">
    <property type="entry name" value="Vitamin B12 ABC transporter permease BtuC"/>
    <property type="match status" value="1"/>
</dbReference>
<name>K4MK59_ALKAL</name>
<dbReference type="SUPFAM" id="SSF81345">
    <property type="entry name" value="ABC transporter involved in vitamin B12 uptake, BtuC"/>
    <property type="match status" value="1"/>
</dbReference>
<feature type="transmembrane region" description="Helical" evidence="8">
    <location>
        <begin position="191"/>
        <end position="215"/>
    </location>
</feature>
<evidence type="ECO:0000256" key="7">
    <source>
        <dbReference type="ARBA" id="ARBA00023136"/>
    </source>
</evidence>
<evidence type="ECO:0000256" key="2">
    <source>
        <dbReference type="ARBA" id="ARBA00007935"/>
    </source>
</evidence>
<keyword evidence="7 8" id="KW-0472">Membrane</keyword>
<evidence type="ECO:0000256" key="4">
    <source>
        <dbReference type="ARBA" id="ARBA00022475"/>
    </source>
</evidence>
<dbReference type="CDD" id="cd06550">
    <property type="entry name" value="TM_ABC_iron-siderophores_like"/>
    <property type="match status" value="1"/>
</dbReference>
<organism evidence="9">
    <name type="scientific">Alkalihalobacillus alcalophilus ATCC 27647 = CGMCC 1.3604</name>
    <dbReference type="NCBI Taxonomy" id="1218173"/>
    <lineage>
        <taxon>Bacteria</taxon>
        <taxon>Bacillati</taxon>
        <taxon>Bacillota</taxon>
        <taxon>Bacilli</taxon>
        <taxon>Bacillales</taxon>
        <taxon>Bacillaceae</taxon>
        <taxon>Alkalihalobacillus</taxon>
    </lineage>
</organism>
<comment type="similarity">
    <text evidence="2">Belongs to the binding-protein-dependent transport system permease family. FecCD subfamily.</text>
</comment>
<dbReference type="PANTHER" id="PTHR30472">
    <property type="entry name" value="FERRIC ENTEROBACTIN TRANSPORT SYSTEM PERMEASE PROTEIN"/>
    <property type="match status" value="1"/>
</dbReference>
<dbReference type="Pfam" id="PF01032">
    <property type="entry name" value="FecCD"/>
    <property type="match status" value="1"/>
</dbReference>
<feature type="transmembrane region" description="Helical" evidence="8">
    <location>
        <begin position="47"/>
        <end position="72"/>
    </location>
</feature>
<evidence type="ECO:0000313" key="9">
    <source>
        <dbReference type="EMBL" id="AFV25663.1"/>
    </source>
</evidence>
<evidence type="ECO:0000256" key="6">
    <source>
        <dbReference type="ARBA" id="ARBA00022989"/>
    </source>
</evidence>
<evidence type="ECO:0000256" key="3">
    <source>
        <dbReference type="ARBA" id="ARBA00022448"/>
    </source>
</evidence>
<sequence length="373" mass="39970">MIEILMLLSYNENDYQFRYKERRWFYAYVFIMNNQKKQPKVKSKPTIASMILTSGFILLLLSIAASTAFGAADIQIKTVWEGIFSFNPNESSHIIIRELRLPRAIAAAFIGAALAVSGAIMQAMTRNPLASPSIMGVSAGAGFFLAIAFVIWPNISYFYLLIVSFIGAGLGAGFVFGIASLSKGGMSPVKLALAGTAITSLLSSISTVIGLRYNIAKDISFWHAGGVAGIQSHSLYYLIPPVVIGIFLSLFLSRSLTVLSLGEDMAKGLGQRTKTVKVLGTITVLLLTGAAVSVSGVIGFVGLIVPHITRFLVGLDYRWIIPCSAILGGLLLVLADIVGRTINPPFEIPVGAVTAIIGVPFFLYLARNEGRGL</sequence>
<accession>K4MK59</accession>
<feature type="transmembrane region" description="Helical" evidence="8">
    <location>
        <begin position="346"/>
        <end position="366"/>
    </location>
</feature>
<comment type="subcellular location">
    <subcellularLocation>
        <location evidence="1">Cell membrane</location>
        <topology evidence="1">Multi-pass membrane protein</topology>
    </subcellularLocation>
</comment>
<feature type="transmembrane region" description="Helical" evidence="8">
    <location>
        <begin position="101"/>
        <end position="121"/>
    </location>
</feature>
<gene>
    <name evidence="9" type="ORF">BalcAV0657</name>
</gene>
<reference evidence="9" key="1">
    <citation type="submission" date="2012-07" db="EMBL/GenBank/DDBJ databases">
        <title>A Draft Genome for Bacillus alcalophilus strain ATCC 27647.</title>
        <authorList>
            <person name="Attie O."/>
            <person name="Jayaprakash A."/>
            <person name="Sachidanandam R."/>
            <person name="Shah H."/>
            <person name="Paulsen I."/>
            <person name="Morino M."/>
            <person name="Ito M."/>
            <person name="Krulwich T."/>
        </authorList>
    </citation>
    <scope>NUCLEOTIDE SEQUENCE</scope>
    <source>
        <strain evidence="9">ATCC 27647</strain>
    </source>
</reference>
<feature type="transmembrane region" description="Helical" evidence="8">
    <location>
        <begin position="317"/>
        <end position="339"/>
    </location>
</feature>
<evidence type="ECO:0000256" key="5">
    <source>
        <dbReference type="ARBA" id="ARBA00022692"/>
    </source>
</evidence>
<protein>
    <submittedName>
        <fullName evidence="9">Cobalamin/Fe3+-siderophores transporter</fullName>
    </submittedName>
</protein>
<dbReference type="AlphaFoldDB" id="K4MK59"/>
<dbReference type="Gene3D" id="1.10.3470.10">
    <property type="entry name" value="ABC transporter involved in vitamin B12 uptake, BtuC"/>
    <property type="match status" value="1"/>
</dbReference>
<feature type="transmembrane region" description="Helical" evidence="8">
    <location>
        <begin position="235"/>
        <end position="257"/>
    </location>
</feature>
<feature type="transmembrane region" description="Helical" evidence="8">
    <location>
        <begin position="133"/>
        <end position="152"/>
    </location>
</feature>
<keyword evidence="4" id="KW-1003">Cell membrane</keyword>
<evidence type="ECO:0000256" key="8">
    <source>
        <dbReference type="SAM" id="Phobius"/>
    </source>
</evidence>
<dbReference type="GO" id="GO:0022857">
    <property type="term" value="F:transmembrane transporter activity"/>
    <property type="evidence" value="ECO:0007669"/>
    <property type="project" value="InterPro"/>
</dbReference>
<dbReference type="GO" id="GO:0005886">
    <property type="term" value="C:plasma membrane"/>
    <property type="evidence" value="ECO:0007669"/>
    <property type="project" value="UniProtKB-SubCell"/>
</dbReference>
<feature type="transmembrane region" description="Helical" evidence="8">
    <location>
        <begin position="278"/>
        <end position="305"/>
    </location>
</feature>
<dbReference type="InterPro" id="IPR000522">
    <property type="entry name" value="ABC_transptr_permease_BtuC"/>
</dbReference>
<dbReference type="PANTHER" id="PTHR30472:SF58">
    <property type="entry name" value="IRON(3+)-HYDROXAMATE IMPORT SYSTEM PERMEASE PROTEIN FHUB"/>
    <property type="match status" value="1"/>
</dbReference>
<dbReference type="InterPro" id="IPR037294">
    <property type="entry name" value="ABC_BtuC-like"/>
</dbReference>
<dbReference type="GO" id="GO:0033214">
    <property type="term" value="P:siderophore-iron import into cell"/>
    <property type="evidence" value="ECO:0007669"/>
    <property type="project" value="TreeGrafter"/>
</dbReference>
<dbReference type="EMBL" id="JX399240">
    <property type="protein sequence ID" value="AFV25663.1"/>
    <property type="molecule type" value="Genomic_DNA"/>
</dbReference>
<keyword evidence="3" id="KW-0813">Transport</keyword>